<evidence type="ECO:0000313" key="1">
    <source>
        <dbReference type="EMBL" id="OJT10292.1"/>
    </source>
</evidence>
<dbReference type="AlphaFoldDB" id="A0A1M2VS27"/>
<accession>A0A1M2VS27</accession>
<reference evidence="1 2" key="1">
    <citation type="submission" date="2016-10" db="EMBL/GenBank/DDBJ databases">
        <title>Genome sequence of the basidiomycete white-rot fungus Trametes pubescens.</title>
        <authorList>
            <person name="Makela M.R."/>
            <person name="Granchi Z."/>
            <person name="Peng M."/>
            <person name="De Vries R.P."/>
            <person name="Grigoriev I."/>
            <person name="Riley R."/>
            <person name="Hilden K."/>
        </authorList>
    </citation>
    <scope>NUCLEOTIDE SEQUENCE [LARGE SCALE GENOMIC DNA]</scope>
    <source>
        <strain evidence="1 2">FBCC735</strain>
    </source>
</reference>
<protein>
    <submittedName>
        <fullName evidence="1">Uncharacterized protein</fullName>
    </submittedName>
</protein>
<dbReference type="Proteomes" id="UP000184267">
    <property type="component" value="Unassembled WGS sequence"/>
</dbReference>
<proteinExistence type="predicted"/>
<dbReference type="OrthoDB" id="2747113at2759"/>
<organism evidence="1 2">
    <name type="scientific">Trametes pubescens</name>
    <name type="common">White-rot fungus</name>
    <dbReference type="NCBI Taxonomy" id="154538"/>
    <lineage>
        <taxon>Eukaryota</taxon>
        <taxon>Fungi</taxon>
        <taxon>Dikarya</taxon>
        <taxon>Basidiomycota</taxon>
        <taxon>Agaricomycotina</taxon>
        <taxon>Agaricomycetes</taxon>
        <taxon>Polyporales</taxon>
        <taxon>Polyporaceae</taxon>
        <taxon>Trametes</taxon>
    </lineage>
</organism>
<dbReference type="Gene3D" id="1.20.930.20">
    <property type="entry name" value="Adaptor protein Cbl, N-terminal domain"/>
    <property type="match status" value="1"/>
</dbReference>
<gene>
    <name evidence="1" type="ORF">TRAPUB_13160</name>
</gene>
<sequence length="791" mass="90965">MPSEALMLYMQLAMERVLQGLRVAKTALDLVPVSVPGLGPAVELALNIMELVQKAKSAKEECSALALLAAEFSLGIYEQLKRAPDVDMTSSTTDPIAALLCVLKEVEILMKRQAKKRAIVTFWKQDEVEDTITKLKKRLDEAVQLFGVQSAIATRQDLMQISAAQTVLVQRAEDSTRVQDVLLNRTIHIDENMAKVMQHITLSTVTTDEDGTMVLTQGDFQVIDEIDVSVDNMIYDLETTEHYRLRVKKTKETLIIKKYSRQDEDFRNIIQRHKDIALRSRDILPNPHIVDIVAYSSPKLSYGFVAIPGAEGKSYNACEECAEADMVADHQNTSPLKRSSRNCTAKQLQSAFHYLARDLKLVKEVDERNCGDTFGSRDLYFTPEGTVRWNADVWSSDMLPGMLCMADGYIEFGYKEHQAISEVNLTRLRQLLNSPSAIERAATLFLLWDKLMEFTDFNRTEDNVFWTEDVPPIGSCVHNALTPEGRYVFSNQKTDVFQYHKTACMFAFDEDNTGEEYLNTPHDLYLTQLAYRDRLVDGPARITKSRMTPDGCWRRHTVLDMDYGVGIRTIQQITENDKCRNFFLTQAVNLDLPRYITDVCSGAPLSIAYSLHFITTSHLVSLGPSPTGKPPRRLYFYELRQNSSTMMDFDAPWGYWSTSPKPIRPKDFPWERRERPEDNRWFIKKYKMEVEYCGHGRDFKFVWTQTIAGFVFRIETMVVVQSYRLTMDERLMLRDVQECLTEAYRLNSRVAPTVVRQNVRRKRVEIEREESHYGCAGQSSRQRSKRRRILE</sequence>
<dbReference type="InterPro" id="IPR036537">
    <property type="entry name" value="Adaptor_Cbl_N_dom_sf"/>
</dbReference>
<dbReference type="OMA" id="KMEVEYC"/>
<comment type="caution">
    <text evidence="1">The sequence shown here is derived from an EMBL/GenBank/DDBJ whole genome shotgun (WGS) entry which is preliminary data.</text>
</comment>
<evidence type="ECO:0000313" key="2">
    <source>
        <dbReference type="Proteomes" id="UP000184267"/>
    </source>
</evidence>
<keyword evidence="2" id="KW-1185">Reference proteome</keyword>
<name>A0A1M2VS27_TRAPU</name>
<dbReference type="CDD" id="cd21037">
    <property type="entry name" value="MLKL_NTD"/>
    <property type="match status" value="1"/>
</dbReference>
<dbReference type="STRING" id="154538.A0A1M2VS27"/>
<dbReference type="EMBL" id="MNAD01000790">
    <property type="protein sequence ID" value="OJT10292.1"/>
    <property type="molecule type" value="Genomic_DNA"/>
</dbReference>
<dbReference type="InterPro" id="IPR059179">
    <property type="entry name" value="MLKL-like_MCAfunc"/>
</dbReference>
<dbReference type="GO" id="GO:0007166">
    <property type="term" value="P:cell surface receptor signaling pathway"/>
    <property type="evidence" value="ECO:0007669"/>
    <property type="project" value="InterPro"/>
</dbReference>